<evidence type="ECO:0000259" key="7">
    <source>
        <dbReference type="Pfam" id="PF06454"/>
    </source>
</evidence>
<dbReference type="Pfam" id="PF06454">
    <property type="entry name" value="THH1_TOM1-3_dom"/>
    <property type="match status" value="1"/>
</dbReference>
<dbReference type="OMA" id="WAQIYHE"/>
<keyword evidence="5 6" id="KW-0472">Membrane</keyword>
<dbReference type="PANTHER" id="PTHR31142">
    <property type="entry name" value="TOBAMOVIRUS MULTIPLICATION PROTEIN 1-LIKE ISOFORM X1"/>
    <property type="match status" value="1"/>
</dbReference>
<dbReference type="Proteomes" id="UP000825935">
    <property type="component" value="Chromosome 17"/>
</dbReference>
<keyword evidence="4 6" id="KW-1133">Transmembrane helix</keyword>
<feature type="domain" description="THH1/TOM1/TOM3" evidence="7">
    <location>
        <begin position="20"/>
        <end position="290"/>
    </location>
</feature>
<accession>A0A8T2SVX3</accession>
<feature type="transmembrane region" description="Helical" evidence="6">
    <location>
        <begin position="214"/>
        <end position="236"/>
    </location>
</feature>
<evidence type="ECO:0000256" key="6">
    <source>
        <dbReference type="SAM" id="Phobius"/>
    </source>
</evidence>
<dbReference type="OrthoDB" id="19798at2759"/>
<feature type="transmembrane region" description="Helical" evidence="6">
    <location>
        <begin position="65"/>
        <end position="91"/>
    </location>
</feature>
<dbReference type="InterPro" id="IPR009457">
    <property type="entry name" value="THH1/TOM1/TOM3_dom"/>
</dbReference>
<evidence type="ECO:0000256" key="2">
    <source>
        <dbReference type="ARBA" id="ARBA00006779"/>
    </source>
</evidence>
<evidence type="ECO:0000313" key="8">
    <source>
        <dbReference type="EMBL" id="KAH7373942.1"/>
    </source>
</evidence>
<comment type="similarity">
    <text evidence="2">Belongs to the plant tobamovirus multiplication TOM1 protein family.</text>
</comment>
<feature type="transmembrane region" description="Helical" evidence="6">
    <location>
        <begin position="256"/>
        <end position="274"/>
    </location>
</feature>
<dbReference type="GO" id="GO:0005774">
    <property type="term" value="C:vacuolar membrane"/>
    <property type="evidence" value="ECO:0007669"/>
    <property type="project" value="UniProtKB-SubCell"/>
</dbReference>
<proteinExistence type="inferred from homology"/>
<protein>
    <recommendedName>
        <fullName evidence="7">THH1/TOM1/TOM3 domain-containing protein</fullName>
    </recommendedName>
</protein>
<feature type="transmembrane region" description="Helical" evidence="6">
    <location>
        <begin position="31"/>
        <end position="53"/>
    </location>
</feature>
<name>A0A8T2SVX3_CERRI</name>
<evidence type="ECO:0000313" key="9">
    <source>
        <dbReference type="Proteomes" id="UP000825935"/>
    </source>
</evidence>
<organism evidence="8 9">
    <name type="scientific">Ceratopteris richardii</name>
    <name type="common">Triangle waterfern</name>
    <dbReference type="NCBI Taxonomy" id="49495"/>
    <lineage>
        <taxon>Eukaryota</taxon>
        <taxon>Viridiplantae</taxon>
        <taxon>Streptophyta</taxon>
        <taxon>Embryophyta</taxon>
        <taxon>Tracheophyta</taxon>
        <taxon>Polypodiopsida</taxon>
        <taxon>Polypodiidae</taxon>
        <taxon>Polypodiales</taxon>
        <taxon>Pteridineae</taxon>
        <taxon>Pteridaceae</taxon>
        <taxon>Parkerioideae</taxon>
        <taxon>Ceratopteris</taxon>
    </lineage>
</organism>
<keyword evidence="9" id="KW-1185">Reference proteome</keyword>
<feature type="transmembrane region" description="Helical" evidence="6">
    <location>
        <begin position="140"/>
        <end position="160"/>
    </location>
</feature>
<feature type="transmembrane region" description="Helical" evidence="6">
    <location>
        <begin position="172"/>
        <end position="193"/>
    </location>
</feature>
<sequence>MDLAFHSFMDQSRIMASAIYSWWEDVNSSDFWQQFVFYFLCAAYSIVAASALIQLVRIKIRVPGFGLTTQVVFQLMNFLVLAARALVFGFYKDVFDFKIRVLSSILLDFPGLLFFSTYTLLVLFWAEIYRQARNLSTDKLRLSFFVINVLIYVLQIIIWISEWLNYNAVTLAFARVFFAVISCVAAVGFLLYGGRLFLMLRRFPLESKARRRKLREVGSVTAICFLCFIIRTAVVTTAMFNEAVDLDILDHPLLNLIYYLVVEILPSALVLFILRKLPPKRGASQYRPIR</sequence>
<evidence type="ECO:0000256" key="5">
    <source>
        <dbReference type="ARBA" id="ARBA00023136"/>
    </source>
</evidence>
<evidence type="ECO:0000256" key="3">
    <source>
        <dbReference type="ARBA" id="ARBA00022692"/>
    </source>
</evidence>
<comment type="caution">
    <text evidence="8">The sequence shown here is derived from an EMBL/GenBank/DDBJ whole genome shotgun (WGS) entry which is preliminary data.</text>
</comment>
<reference evidence="8" key="1">
    <citation type="submission" date="2021-08" db="EMBL/GenBank/DDBJ databases">
        <title>WGS assembly of Ceratopteris richardii.</title>
        <authorList>
            <person name="Marchant D.B."/>
            <person name="Chen G."/>
            <person name="Jenkins J."/>
            <person name="Shu S."/>
            <person name="Leebens-Mack J."/>
            <person name="Grimwood J."/>
            <person name="Schmutz J."/>
            <person name="Soltis P."/>
            <person name="Soltis D."/>
            <person name="Chen Z.-H."/>
        </authorList>
    </citation>
    <scope>NUCLEOTIDE SEQUENCE</scope>
    <source>
        <strain evidence="8">Whitten #5841</strain>
        <tissue evidence="8">Leaf</tissue>
    </source>
</reference>
<gene>
    <name evidence="8" type="ORF">KP509_17G080400</name>
</gene>
<evidence type="ECO:0000256" key="4">
    <source>
        <dbReference type="ARBA" id="ARBA00022989"/>
    </source>
</evidence>
<keyword evidence="3 6" id="KW-0812">Transmembrane</keyword>
<comment type="subcellular location">
    <subcellularLocation>
        <location evidence="1">Vacuole membrane</location>
        <topology evidence="1">Multi-pass membrane protein</topology>
    </subcellularLocation>
</comment>
<dbReference type="InterPro" id="IPR040226">
    <property type="entry name" value="THH1/TOM1/TOM3"/>
</dbReference>
<evidence type="ECO:0000256" key="1">
    <source>
        <dbReference type="ARBA" id="ARBA00004128"/>
    </source>
</evidence>
<dbReference type="EMBL" id="CM035422">
    <property type="protein sequence ID" value="KAH7373942.1"/>
    <property type="molecule type" value="Genomic_DNA"/>
</dbReference>
<feature type="transmembrane region" description="Helical" evidence="6">
    <location>
        <begin position="111"/>
        <end position="128"/>
    </location>
</feature>
<dbReference type="AlphaFoldDB" id="A0A8T2SVX3"/>
<dbReference type="PANTHER" id="PTHR31142:SF22">
    <property type="entry name" value="TOBAMOVIRUS MULTIPLICATION PROTEIN 1-LIKE"/>
    <property type="match status" value="1"/>
</dbReference>